<keyword evidence="5" id="KW-0963">Cytoplasm</keyword>
<dbReference type="GO" id="GO:0000776">
    <property type="term" value="C:kinetochore"/>
    <property type="evidence" value="ECO:0007669"/>
    <property type="project" value="UniProtKB-KW"/>
</dbReference>
<comment type="similarity">
    <text evidence="20 21">Belongs to the TRAFAC class myosin-kinesin ATPase superfamily. Kinesin family.</text>
</comment>
<keyword evidence="20 21" id="KW-0505">Motor protein</keyword>
<dbReference type="InterPro" id="IPR027417">
    <property type="entry name" value="P-loop_NTPase"/>
</dbReference>
<evidence type="ECO:0000256" key="14">
    <source>
        <dbReference type="ARBA" id="ARBA00023212"/>
    </source>
</evidence>
<evidence type="ECO:0000259" key="24">
    <source>
        <dbReference type="PROSITE" id="PS50067"/>
    </source>
</evidence>
<dbReference type="SMART" id="SM00129">
    <property type="entry name" value="KISc"/>
    <property type="match status" value="1"/>
</dbReference>
<evidence type="ECO:0000256" key="11">
    <source>
        <dbReference type="ARBA" id="ARBA00022838"/>
    </source>
</evidence>
<dbReference type="InterPro" id="IPR019821">
    <property type="entry name" value="Kinesin_motor_CS"/>
</dbReference>
<proteinExistence type="inferred from homology"/>
<keyword evidence="14" id="KW-0206">Cytoskeleton</keyword>
<protein>
    <recommendedName>
        <fullName evidence="21">Kinesin-like protein</fullName>
    </recommendedName>
</protein>
<dbReference type="FunFam" id="3.40.850.10:FF:000340">
    <property type="entry name" value="Kinesin-like protein"/>
    <property type="match status" value="1"/>
</dbReference>
<dbReference type="PRINTS" id="PR00380">
    <property type="entry name" value="KINESINHEAVY"/>
</dbReference>
<evidence type="ECO:0000256" key="3">
    <source>
        <dbReference type="ARBA" id="ARBA00004629"/>
    </source>
</evidence>
<evidence type="ECO:0000256" key="15">
    <source>
        <dbReference type="ARBA" id="ARBA00023242"/>
    </source>
</evidence>
<dbReference type="AlphaFoldDB" id="A0AA40HZC1"/>
<keyword evidence="17" id="KW-0137">Centromere</keyword>
<comment type="caution">
    <text evidence="25">The sequence shown here is derived from an EMBL/GenBank/DDBJ whole genome shotgun (WGS) entry which is preliminary data.</text>
</comment>
<dbReference type="GO" id="GO:0051301">
    <property type="term" value="P:cell division"/>
    <property type="evidence" value="ECO:0007669"/>
    <property type="project" value="UniProtKB-KW"/>
</dbReference>
<feature type="coiled-coil region" evidence="22">
    <location>
        <begin position="205"/>
        <end position="232"/>
    </location>
</feature>
<dbReference type="Pfam" id="PF00225">
    <property type="entry name" value="Kinesin"/>
    <property type="match status" value="1"/>
</dbReference>
<dbReference type="SUPFAM" id="SSF52540">
    <property type="entry name" value="P-loop containing nucleoside triphosphate hydrolases"/>
    <property type="match status" value="2"/>
</dbReference>
<feature type="region of interest" description="Disordered" evidence="23">
    <location>
        <begin position="107"/>
        <end position="131"/>
    </location>
</feature>
<comment type="function">
    <text evidence="18">In complex with KIF18B, constitutes the major microtubule plus-end depolymerizing activity in mitotic cells. Regulates the turnover of microtubules at the kinetochore and functions in chromosome segregation during mitosis. Plays a role in chromosome congression and is required for the lateral to end-on conversion of the chromosome-microtubule attachment.</text>
</comment>
<evidence type="ECO:0000256" key="17">
    <source>
        <dbReference type="ARBA" id="ARBA00023328"/>
    </source>
</evidence>
<organism evidence="25 26">
    <name type="scientific">Cnephaeus nilssonii</name>
    <name type="common">Northern bat</name>
    <name type="synonym">Eptesicus nilssonii</name>
    <dbReference type="NCBI Taxonomy" id="3371016"/>
    <lineage>
        <taxon>Eukaryota</taxon>
        <taxon>Metazoa</taxon>
        <taxon>Chordata</taxon>
        <taxon>Craniata</taxon>
        <taxon>Vertebrata</taxon>
        <taxon>Euteleostomi</taxon>
        <taxon>Mammalia</taxon>
        <taxon>Eutheria</taxon>
        <taxon>Laurasiatheria</taxon>
        <taxon>Chiroptera</taxon>
        <taxon>Yangochiroptera</taxon>
        <taxon>Vespertilionidae</taxon>
        <taxon>Cnephaeus</taxon>
    </lineage>
</organism>
<evidence type="ECO:0000256" key="22">
    <source>
        <dbReference type="SAM" id="Coils"/>
    </source>
</evidence>
<evidence type="ECO:0000256" key="18">
    <source>
        <dbReference type="ARBA" id="ARBA00045846"/>
    </source>
</evidence>
<keyword evidence="16" id="KW-0131">Cell cycle</keyword>
<evidence type="ECO:0000256" key="21">
    <source>
        <dbReference type="RuleBase" id="RU000394"/>
    </source>
</evidence>
<evidence type="ECO:0000256" key="12">
    <source>
        <dbReference type="ARBA" id="ARBA00022840"/>
    </source>
</evidence>
<comment type="subunit">
    <text evidence="19">Interacts with CENPH. Interacts with MTUS2/TIP150; the interaction is direct. Interacts with MAPRE1; the interaction is direct, regulated by phosphorylation and is probably required for targeting to growing microtubule plus ends. Interacts with KIF18B at microtubule tips; this interaction increases the affinity of both partners for microtubule plus ends and is required for robust microtubule depolymerization. Phosphorylation by AURKA or AURKB strongly reduces KIF18B-binding.</text>
</comment>
<dbReference type="InterPro" id="IPR001752">
    <property type="entry name" value="Kinesin_motor_dom"/>
</dbReference>
<comment type="subcellular location">
    <subcellularLocation>
        <location evidence="3">Chromosome</location>
        <location evidence="3">Centromere</location>
        <location evidence="3">Kinetochore</location>
    </subcellularLocation>
    <subcellularLocation>
        <location evidence="2">Cytoplasm</location>
        <location evidence="2">Cytoskeleton</location>
    </subcellularLocation>
    <subcellularLocation>
        <location evidence="1">Nucleus</location>
    </subcellularLocation>
</comment>
<dbReference type="PANTHER" id="PTHR47971:SF25">
    <property type="entry name" value="KINESIN-LIKE PROTEIN KIF2C"/>
    <property type="match status" value="1"/>
</dbReference>
<evidence type="ECO:0000256" key="20">
    <source>
        <dbReference type="PROSITE-ProRule" id="PRU00283"/>
    </source>
</evidence>
<feature type="domain" description="Kinesin motor" evidence="24">
    <location>
        <begin position="272"/>
        <end position="664"/>
    </location>
</feature>
<dbReference type="CDD" id="cd01367">
    <property type="entry name" value="KISc_KIF2_like"/>
    <property type="match status" value="1"/>
</dbReference>
<keyword evidence="9" id="KW-0498">Mitosis</keyword>
<keyword evidence="7 21" id="KW-0493">Microtubule</keyword>
<dbReference type="GO" id="GO:0005634">
    <property type="term" value="C:nucleus"/>
    <property type="evidence" value="ECO:0007669"/>
    <property type="project" value="UniProtKB-SubCell"/>
</dbReference>
<keyword evidence="11" id="KW-0995">Kinetochore</keyword>
<evidence type="ECO:0000256" key="16">
    <source>
        <dbReference type="ARBA" id="ARBA00023306"/>
    </source>
</evidence>
<accession>A0AA40HZC1</accession>
<keyword evidence="10" id="KW-0159">Chromosome partition</keyword>
<evidence type="ECO:0000256" key="1">
    <source>
        <dbReference type="ARBA" id="ARBA00004123"/>
    </source>
</evidence>
<dbReference type="GO" id="GO:0008017">
    <property type="term" value="F:microtubule binding"/>
    <property type="evidence" value="ECO:0007669"/>
    <property type="project" value="InterPro"/>
</dbReference>
<reference evidence="25" key="1">
    <citation type="submission" date="2023-06" db="EMBL/GenBank/DDBJ databases">
        <title>Reference genome for the Northern bat (Eptesicus nilssonii), a most northern bat species.</title>
        <authorList>
            <person name="Laine V.N."/>
            <person name="Pulliainen A.T."/>
            <person name="Lilley T.M."/>
        </authorList>
    </citation>
    <scope>NUCLEOTIDE SEQUENCE</scope>
    <source>
        <strain evidence="25">BLF_Eptnil</strain>
        <tissue evidence="25">Kidney</tissue>
    </source>
</reference>
<dbReference type="GO" id="GO:0007059">
    <property type="term" value="P:chromosome segregation"/>
    <property type="evidence" value="ECO:0007669"/>
    <property type="project" value="UniProtKB-KW"/>
</dbReference>
<dbReference type="GO" id="GO:0003777">
    <property type="term" value="F:microtubule motor activity"/>
    <property type="evidence" value="ECO:0007669"/>
    <property type="project" value="InterPro"/>
</dbReference>
<evidence type="ECO:0000256" key="2">
    <source>
        <dbReference type="ARBA" id="ARBA00004245"/>
    </source>
</evidence>
<keyword evidence="13 22" id="KW-0175">Coiled coil</keyword>
<evidence type="ECO:0000256" key="23">
    <source>
        <dbReference type="SAM" id="MobiDB-lite"/>
    </source>
</evidence>
<keyword evidence="8 20" id="KW-0547">Nucleotide-binding</keyword>
<keyword evidence="12 20" id="KW-0067">ATP-binding</keyword>
<evidence type="ECO:0000313" key="25">
    <source>
        <dbReference type="EMBL" id="KAK1340118.1"/>
    </source>
</evidence>
<keyword evidence="26" id="KW-1185">Reference proteome</keyword>
<evidence type="ECO:0000256" key="19">
    <source>
        <dbReference type="ARBA" id="ARBA00046888"/>
    </source>
</evidence>
<evidence type="ECO:0000256" key="8">
    <source>
        <dbReference type="ARBA" id="ARBA00022741"/>
    </source>
</evidence>
<dbReference type="GO" id="GO:0005524">
    <property type="term" value="F:ATP binding"/>
    <property type="evidence" value="ECO:0007669"/>
    <property type="project" value="UniProtKB-UniRule"/>
</dbReference>
<dbReference type="Gene3D" id="3.40.850.10">
    <property type="entry name" value="Kinesin motor domain"/>
    <property type="match status" value="1"/>
</dbReference>
<evidence type="ECO:0000313" key="26">
    <source>
        <dbReference type="Proteomes" id="UP001177744"/>
    </source>
</evidence>
<evidence type="ECO:0000256" key="4">
    <source>
        <dbReference type="ARBA" id="ARBA00022454"/>
    </source>
</evidence>
<dbReference type="GO" id="GO:0005874">
    <property type="term" value="C:microtubule"/>
    <property type="evidence" value="ECO:0007669"/>
    <property type="project" value="UniProtKB-KW"/>
</dbReference>
<name>A0AA40HZC1_CNENI</name>
<evidence type="ECO:0000256" key="9">
    <source>
        <dbReference type="ARBA" id="ARBA00022776"/>
    </source>
</evidence>
<dbReference type="GO" id="GO:0007018">
    <property type="term" value="P:microtubule-based movement"/>
    <property type="evidence" value="ECO:0007669"/>
    <property type="project" value="InterPro"/>
</dbReference>
<dbReference type="Proteomes" id="UP001177744">
    <property type="component" value="Unassembled WGS sequence"/>
</dbReference>
<dbReference type="Pfam" id="PF22923">
    <property type="entry name" value="KIF2A-like_1st"/>
    <property type="match status" value="1"/>
</dbReference>
<evidence type="ECO:0000256" key="5">
    <source>
        <dbReference type="ARBA" id="ARBA00022490"/>
    </source>
</evidence>
<dbReference type="PROSITE" id="PS50067">
    <property type="entry name" value="KINESIN_MOTOR_2"/>
    <property type="match status" value="1"/>
</dbReference>
<keyword evidence="4" id="KW-0158">Chromosome</keyword>
<dbReference type="PANTHER" id="PTHR47971">
    <property type="entry name" value="KINESIN-RELATED PROTEIN 6"/>
    <property type="match status" value="1"/>
</dbReference>
<keyword evidence="6" id="KW-0132">Cell division</keyword>
<evidence type="ECO:0000256" key="7">
    <source>
        <dbReference type="ARBA" id="ARBA00022701"/>
    </source>
</evidence>
<dbReference type="InterPro" id="IPR027640">
    <property type="entry name" value="Kinesin-like_fam"/>
</dbReference>
<dbReference type="GO" id="GO:0007019">
    <property type="term" value="P:microtubule depolymerization"/>
    <property type="evidence" value="ECO:0007669"/>
    <property type="project" value="TreeGrafter"/>
</dbReference>
<evidence type="ECO:0000256" key="6">
    <source>
        <dbReference type="ARBA" id="ARBA00022618"/>
    </source>
</evidence>
<dbReference type="InterPro" id="IPR036961">
    <property type="entry name" value="Kinesin_motor_dom_sf"/>
</dbReference>
<keyword evidence="15" id="KW-0539">Nucleus</keyword>
<evidence type="ECO:0000256" key="10">
    <source>
        <dbReference type="ARBA" id="ARBA00022829"/>
    </source>
</evidence>
<sequence length="830" mass="94054">MDSALQARLFPGLDIKIQRSNGLIHSANVRTVDLEKACVSVEWIEGGATKRDAIGLKKLCYFIETFICSLQIDFDDVAAINPELLQPLPLHPKDNLPLQVNVMKQKRKSVNSKIPAPKEGLRSRSTRMSTLSEVHVTPKEDGMEVDLPVRANSRKQFLVPTGPPRNSCPAVAEIPFTMVSEEVEEQVHSMRGSSSANAVNSVRRKSCIVKEMEKMKNKREEKRAQISEMRTKRAQEYDNSFPNWEFARMIKEFRATLDCHPLTMTDPIEEHRICVCVRKRPLNKQELAKKEIDVISIPSKCLLFVHEPKLKVDLTKYLENQSFCFDFAFDETASNEVIYRVRSGWWLRVWAIHLLMASQSSPPLPLRWLGEFQICSQQGHWYTQFSKAEKATCFAYGQTGSGKTHVSIQAWQGMRLPMGLLWVPEKEDNYGRRPLWESPECIQRNLCNGRPGCLPHEESARYRNLGLEVYVTFFEIYNGKVFDLLNKKAKLRVLEDGKQQVQVLGLQEHLVNCADDVIKMIDIGSACRSEIWTSGQTFANSNSSRSHACFQILLRAKGRVHGKFSLVDLAGNERGADTSSADRQTRMEGAEINKSLLALKECIRALGQNKAHTPFRESKLTQVLRDSFIGENSRTCMIAMISPGISSCEYTLNTLRYADSLKAGSLKWYSTLVSANKVAMGSETFLFPQGQGAEPPQWAQWGAANSMETEETEASFQESLVTSNFSKEEEELSSQMSSFNEAMTQIRELEERAIEELKEIVQQGPSWLELAEMTEQPDYDLETFVNKTESALAQQAKHFSALQDDIKALRLAMQLEEQASKQISSKKRPH</sequence>
<gene>
    <name evidence="25" type="ORF">QTO34_018682</name>
</gene>
<evidence type="ECO:0000256" key="13">
    <source>
        <dbReference type="ARBA" id="ARBA00023054"/>
    </source>
</evidence>
<dbReference type="InterPro" id="IPR054473">
    <property type="entry name" value="KIF2A-like_N"/>
</dbReference>
<dbReference type="PROSITE" id="PS00411">
    <property type="entry name" value="KINESIN_MOTOR_1"/>
    <property type="match status" value="1"/>
</dbReference>
<feature type="binding site" evidence="20">
    <location>
        <begin position="397"/>
        <end position="404"/>
    </location>
    <ligand>
        <name>ATP</name>
        <dbReference type="ChEBI" id="CHEBI:30616"/>
    </ligand>
</feature>
<dbReference type="EMBL" id="JAULJE010000008">
    <property type="protein sequence ID" value="KAK1340118.1"/>
    <property type="molecule type" value="Genomic_DNA"/>
</dbReference>